<sequence length="386" mass="42135">MPDSSVAISPQESRYVAIRNVTLVGVISNVILSVVKIIFGWIGQSQALIADGLHSLSDLVSDGVVLVAARFSSQDADAEHPYGHGRFETVATVLVGLILIAVAMGMLWDSTMRVLNPDSLLQPTEITLAIAVVSILLKEALYHYTVYVADRVRSQMLRANAWHHRSDAVSSVVVLIGVAGSMAGAAWLDAAAAMVVAIMIAHIGWSLGGEGLRQLVDTGLARHQVEKIKTLIRHVEGVRTLHALRTRHMGENALVDVHILVNPRISVSEGHHIGDRVRAKLLQQMPEIVDVTVHVDPEDDQHHEASLALPSRHELIGQLQQCWLHIGVAAAIEHISLHYLSGRLNVDIYLPLSVADDLQTVQQLSVAFKLATQQVTEVREVRVFFS</sequence>
<gene>
    <name evidence="12" type="ORF">TPSD3_15640</name>
</gene>
<dbReference type="InterPro" id="IPR036837">
    <property type="entry name" value="Cation_efflux_CTD_sf"/>
</dbReference>
<keyword evidence="8 9" id="KW-0472">Membrane</keyword>
<feature type="domain" description="Cation efflux protein cytoplasmic" evidence="11">
    <location>
        <begin position="224"/>
        <end position="298"/>
    </location>
</feature>
<keyword evidence="4" id="KW-0408">Iron</keyword>
<dbReference type="GO" id="GO:0016020">
    <property type="term" value="C:membrane"/>
    <property type="evidence" value="ECO:0007669"/>
    <property type="project" value="UniProtKB-SubCell"/>
</dbReference>
<dbReference type="EMBL" id="MSLT01000023">
    <property type="protein sequence ID" value="OUD12689.1"/>
    <property type="molecule type" value="Genomic_DNA"/>
</dbReference>
<feature type="transmembrane region" description="Helical" evidence="9">
    <location>
        <begin position="128"/>
        <end position="147"/>
    </location>
</feature>
<dbReference type="Gene3D" id="3.30.70.1350">
    <property type="entry name" value="Cation efflux protein, cytoplasmic domain"/>
    <property type="match status" value="1"/>
</dbReference>
<feature type="domain" description="Cation efflux protein transmembrane" evidence="10">
    <location>
        <begin position="23"/>
        <end position="216"/>
    </location>
</feature>
<keyword evidence="6" id="KW-0864">Zinc transport</keyword>
<dbReference type="AlphaFoldDB" id="A0A251X652"/>
<evidence type="ECO:0000259" key="10">
    <source>
        <dbReference type="Pfam" id="PF01545"/>
    </source>
</evidence>
<dbReference type="GO" id="GO:0006829">
    <property type="term" value="P:zinc ion transport"/>
    <property type="evidence" value="ECO:0007669"/>
    <property type="project" value="UniProtKB-KW"/>
</dbReference>
<proteinExistence type="inferred from homology"/>
<keyword evidence="5 9" id="KW-0812">Transmembrane</keyword>
<name>A0A251X652_9GAMM</name>
<keyword evidence="6" id="KW-0406">Ion transport</keyword>
<comment type="subcellular location">
    <subcellularLocation>
        <location evidence="1">Membrane</location>
        <topology evidence="1">Multi-pass membrane protein</topology>
    </subcellularLocation>
</comment>
<evidence type="ECO:0000256" key="9">
    <source>
        <dbReference type="SAM" id="Phobius"/>
    </source>
</evidence>
<comment type="caution">
    <text evidence="12">The sequence shown here is derived from an EMBL/GenBank/DDBJ whole genome shotgun (WGS) entry which is preliminary data.</text>
</comment>
<dbReference type="InterPro" id="IPR050291">
    <property type="entry name" value="CDF_Transporter"/>
</dbReference>
<comment type="similarity">
    <text evidence="2">Belongs to the cation diffusion facilitator (CDF) transporter (TC 2.A.4) family. FieF subfamily.</text>
</comment>
<evidence type="ECO:0000259" key="11">
    <source>
        <dbReference type="Pfam" id="PF16916"/>
    </source>
</evidence>
<dbReference type="GO" id="GO:0006826">
    <property type="term" value="P:iron ion transport"/>
    <property type="evidence" value="ECO:0007669"/>
    <property type="project" value="UniProtKB-KW"/>
</dbReference>
<evidence type="ECO:0000313" key="13">
    <source>
        <dbReference type="Proteomes" id="UP000194798"/>
    </source>
</evidence>
<evidence type="ECO:0000256" key="4">
    <source>
        <dbReference type="ARBA" id="ARBA00022496"/>
    </source>
</evidence>
<keyword evidence="7 9" id="KW-1133">Transmembrane helix</keyword>
<dbReference type="Pfam" id="PF16916">
    <property type="entry name" value="ZT_dimer"/>
    <property type="match status" value="1"/>
</dbReference>
<dbReference type="InterPro" id="IPR027469">
    <property type="entry name" value="Cation_efflux_TMD_sf"/>
</dbReference>
<evidence type="ECO:0000256" key="7">
    <source>
        <dbReference type="ARBA" id="ARBA00022989"/>
    </source>
</evidence>
<dbReference type="Proteomes" id="UP000194798">
    <property type="component" value="Unassembled WGS sequence"/>
</dbReference>
<dbReference type="PANTHER" id="PTHR43840:SF15">
    <property type="entry name" value="MITOCHONDRIAL METAL TRANSPORTER 1-RELATED"/>
    <property type="match status" value="1"/>
</dbReference>
<dbReference type="SUPFAM" id="SSF161111">
    <property type="entry name" value="Cation efflux protein transmembrane domain-like"/>
    <property type="match status" value="1"/>
</dbReference>
<feature type="transmembrane region" description="Helical" evidence="9">
    <location>
        <begin position="21"/>
        <end position="42"/>
    </location>
</feature>
<evidence type="ECO:0000313" key="12">
    <source>
        <dbReference type="EMBL" id="OUD12689.1"/>
    </source>
</evidence>
<keyword evidence="13" id="KW-1185">Reference proteome</keyword>
<feature type="transmembrane region" description="Helical" evidence="9">
    <location>
        <begin position="168"/>
        <end position="188"/>
    </location>
</feature>
<dbReference type="InterPro" id="IPR002524">
    <property type="entry name" value="Cation_efflux"/>
</dbReference>
<dbReference type="SUPFAM" id="SSF160240">
    <property type="entry name" value="Cation efflux protein cytoplasmic domain-like"/>
    <property type="match status" value="1"/>
</dbReference>
<evidence type="ECO:0000256" key="2">
    <source>
        <dbReference type="ARBA" id="ARBA00010212"/>
    </source>
</evidence>
<keyword evidence="6" id="KW-0862">Zinc</keyword>
<dbReference type="NCBIfam" id="TIGR01297">
    <property type="entry name" value="CDF"/>
    <property type="match status" value="1"/>
</dbReference>
<dbReference type="InterPro" id="IPR058533">
    <property type="entry name" value="Cation_efflux_TM"/>
</dbReference>
<dbReference type="Pfam" id="PF01545">
    <property type="entry name" value="Cation_efflux"/>
    <property type="match status" value="1"/>
</dbReference>
<evidence type="ECO:0000256" key="6">
    <source>
        <dbReference type="ARBA" id="ARBA00022906"/>
    </source>
</evidence>
<evidence type="ECO:0000256" key="5">
    <source>
        <dbReference type="ARBA" id="ARBA00022692"/>
    </source>
</evidence>
<dbReference type="Gene3D" id="1.20.1510.10">
    <property type="entry name" value="Cation efflux protein transmembrane domain"/>
    <property type="match status" value="1"/>
</dbReference>
<feature type="transmembrane region" description="Helical" evidence="9">
    <location>
        <begin position="48"/>
        <end position="69"/>
    </location>
</feature>
<reference evidence="12 13" key="1">
    <citation type="submission" date="2016-12" db="EMBL/GenBank/DDBJ databases">
        <title>Thioflexothrix psekupsii D3 genome sequencing and assembly.</title>
        <authorList>
            <person name="Fomenkov A."/>
            <person name="Vincze T."/>
            <person name="Grabovich M."/>
            <person name="Anton B.P."/>
            <person name="Dubinina G."/>
            <person name="Orlova M."/>
            <person name="Belousova E."/>
            <person name="Roberts R.J."/>
        </authorList>
    </citation>
    <scope>NUCLEOTIDE SEQUENCE [LARGE SCALE GENOMIC DNA]</scope>
    <source>
        <strain evidence="12">D3</strain>
    </source>
</reference>
<dbReference type="PANTHER" id="PTHR43840">
    <property type="entry name" value="MITOCHONDRIAL METAL TRANSPORTER 1-RELATED"/>
    <property type="match status" value="1"/>
</dbReference>
<protein>
    <submittedName>
        <fullName evidence="12">Uncharacterized protein</fullName>
    </submittedName>
</protein>
<dbReference type="GO" id="GO:0008324">
    <property type="term" value="F:monoatomic cation transmembrane transporter activity"/>
    <property type="evidence" value="ECO:0007669"/>
    <property type="project" value="InterPro"/>
</dbReference>
<evidence type="ECO:0000256" key="3">
    <source>
        <dbReference type="ARBA" id="ARBA00022448"/>
    </source>
</evidence>
<accession>A0A251X652</accession>
<dbReference type="InterPro" id="IPR027470">
    <property type="entry name" value="Cation_efflux_CTD"/>
</dbReference>
<evidence type="ECO:0000256" key="1">
    <source>
        <dbReference type="ARBA" id="ARBA00004141"/>
    </source>
</evidence>
<organism evidence="12 13">
    <name type="scientific">Thioflexithrix psekupsensis</name>
    <dbReference type="NCBI Taxonomy" id="1570016"/>
    <lineage>
        <taxon>Bacteria</taxon>
        <taxon>Pseudomonadati</taxon>
        <taxon>Pseudomonadota</taxon>
        <taxon>Gammaproteobacteria</taxon>
        <taxon>Thiotrichales</taxon>
        <taxon>Thioflexithrix</taxon>
    </lineage>
</organism>
<evidence type="ECO:0000256" key="8">
    <source>
        <dbReference type="ARBA" id="ARBA00023136"/>
    </source>
</evidence>
<feature type="transmembrane region" description="Helical" evidence="9">
    <location>
        <begin position="90"/>
        <end position="108"/>
    </location>
</feature>
<dbReference type="FunFam" id="1.20.1510.10:FF:000006">
    <property type="entry name" value="Divalent cation efflux transporter"/>
    <property type="match status" value="1"/>
</dbReference>
<keyword evidence="4" id="KW-0410">Iron transport</keyword>
<keyword evidence="3" id="KW-0813">Transport</keyword>